<proteinExistence type="predicted"/>
<feature type="signal peptide" evidence="1">
    <location>
        <begin position="1"/>
        <end position="21"/>
    </location>
</feature>
<sequence length="279" mass="31328">MIRPAFSVAVLATLLAPTAVATQNEVSAGFTDLRDADDHFLGIGYTRYLSAINNREGVHLINPYLQRISSVRVNYFALDDIDYTQAGGTWYVNNDWMLSADISYLDTDNRLHDEDDKVADLKAGFNLNRHVQVGTGLRYHRARDTYYTGGERGPQTPFNFDDFAAVTTEKWSPSAFARYTMIHNGTGWDFSGQVMFDDIDTLEASGRYFFSPGLSAAINYTFRDPSSELEQYGYENQQVVGAEVDYWVNPNWSVRAGFDVGVQGNSGLDSLTLLSTYRF</sequence>
<keyword evidence="3" id="KW-1185">Reference proteome</keyword>
<accession>A0ABT2VQD6</accession>
<organism evidence="2 3">
    <name type="scientific">Alteromonas salexigens</name>
    <dbReference type="NCBI Taxonomy" id="2982530"/>
    <lineage>
        <taxon>Bacteria</taxon>
        <taxon>Pseudomonadati</taxon>
        <taxon>Pseudomonadota</taxon>
        <taxon>Gammaproteobacteria</taxon>
        <taxon>Alteromonadales</taxon>
        <taxon>Alteromonadaceae</taxon>
        <taxon>Alteromonas/Salinimonas group</taxon>
        <taxon>Alteromonas</taxon>
    </lineage>
</organism>
<evidence type="ECO:0000256" key="1">
    <source>
        <dbReference type="SAM" id="SignalP"/>
    </source>
</evidence>
<keyword evidence="1" id="KW-0732">Signal</keyword>
<protein>
    <submittedName>
        <fullName evidence="2">Porin</fullName>
    </submittedName>
</protein>
<feature type="chain" id="PRO_5045052854" evidence="1">
    <location>
        <begin position="22"/>
        <end position="279"/>
    </location>
</feature>
<dbReference type="Proteomes" id="UP001209257">
    <property type="component" value="Unassembled WGS sequence"/>
</dbReference>
<dbReference type="RefSeq" id="WP_262995265.1">
    <property type="nucleotide sequence ID" value="NZ_JAOTJC010000012.1"/>
</dbReference>
<evidence type="ECO:0000313" key="2">
    <source>
        <dbReference type="EMBL" id="MCU7555520.1"/>
    </source>
</evidence>
<dbReference type="SUPFAM" id="SSF56935">
    <property type="entry name" value="Porins"/>
    <property type="match status" value="1"/>
</dbReference>
<name>A0ABT2VQD6_9ALTE</name>
<gene>
    <name evidence="2" type="ORF">OCL06_13065</name>
</gene>
<dbReference type="EMBL" id="JAOTJC010000012">
    <property type="protein sequence ID" value="MCU7555520.1"/>
    <property type="molecule type" value="Genomic_DNA"/>
</dbReference>
<reference evidence="3" key="1">
    <citation type="submission" date="2023-07" db="EMBL/GenBank/DDBJ databases">
        <title>Study on multiphase classification of strain Alteromonas salexigens isolated from the Yellow Sea.</title>
        <authorList>
            <person name="Sun L."/>
        </authorList>
    </citation>
    <scope>NUCLEOTIDE SEQUENCE [LARGE SCALE GENOMIC DNA]</scope>
    <source>
        <strain evidence="3">ASW11-19</strain>
    </source>
</reference>
<comment type="caution">
    <text evidence="2">The sequence shown here is derived from an EMBL/GenBank/DDBJ whole genome shotgun (WGS) entry which is preliminary data.</text>
</comment>
<evidence type="ECO:0000313" key="3">
    <source>
        <dbReference type="Proteomes" id="UP001209257"/>
    </source>
</evidence>